<dbReference type="Pfam" id="PF01936">
    <property type="entry name" value="NYN"/>
    <property type="match status" value="1"/>
</dbReference>
<feature type="region of interest" description="Disordered" evidence="1">
    <location>
        <begin position="223"/>
        <end position="268"/>
    </location>
</feature>
<keyword evidence="3" id="KW-0614">Plasmid</keyword>
<dbReference type="Proteomes" id="UP000001441">
    <property type="component" value="Plasmid pALVIN01"/>
</dbReference>
<feature type="compositionally biased region" description="Low complexity" evidence="1">
    <location>
        <begin position="247"/>
        <end position="268"/>
    </location>
</feature>
<sequence>MESALLPVEVLDVETEPEPEPSPSIEDEGSPTDERASSAPVVADESVPADELTERPDALAPPVLPITPLQPPRSVALYIDGDNQYPAIARDLLASVRQDLGLDVSRVVLAGNDHGHTVPRWQAALAKEGLAEDRILALRVPRKPEAADLAVILELGANMERHRQGPDLVVVVSRDEWLIGAAEAVRARGCRVWVAYAENDAVPAQTSLPTLLLPAVQRNQATGKAATVAPETPTESMRPTVSAPTLTPSTSVPTAKPTAATPAVQPTPSHTKLLAQVRAQCKLQPGSGYSANEVGQVLYKLGLTDKAARTRFLKAIDGLREAGAGRGM</sequence>
<accession>D3RWD0</accession>
<feature type="compositionally biased region" description="Acidic residues" evidence="1">
    <location>
        <begin position="11"/>
        <end position="31"/>
    </location>
</feature>
<dbReference type="InterPro" id="IPR021139">
    <property type="entry name" value="NYN"/>
</dbReference>
<geneLocation type="plasmid" evidence="3 4">
    <name>pALVIN01</name>
</geneLocation>
<keyword evidence="4" id="KW-1185">Reference proteome</keyword>
<gene>
    <name evidence="3" type="ordered locus">Alvin_3251</name>
</gene>
<dbReference type="OrthoDB" id="5762858at2"/>
<feature type="region of interest" description="Disordered" evidence="1">
    <location>
        <begin position="1"/>
        <end position="65"/>
    </location>
</feature>
<name>D3RWD0_ALLVD</name>
<dbReference type="KEGG" id="alv:Alvin_3251"/>
<dbReference type="AlphaFoldDB" id="D3RWD0"/>
<reference evidence="3 4" key="1">
    <citation type="journal article" date="2011" name="Stand. Genomic Sci.">
        <title>Complete genome sequence of Allochromatium vinosum DSM 180(T).</title>
        <authorList>
            <person name="Weissgerber T."/>
            <person name="Zigann R."/>
            <person name="Bruce D."/>
            <person name="Chang Y.J."/>
            <person name="Detter J.C."/>
            <person name="Han C."/>
            <person name="Hauser L."/>
            <person name="Jeffries C.D."/>
            <person name="Land M."/>
            <person name="Munk A.C."/>
            <person name="Tapia R."/>
            <person name="Dahl C."/>
        </authorList>
    </citation>
    <scope>NUCLEOTIDE SEQUENCE [LARGE SCALE GENOMIC DNA]</scope>
    <source>
        <strain evidence="4">ATCC 17899 / DSM 180 / NBRC 103801 / NCIMB 10441 / D</strain>
        <plasmid evidence="4">Plasmid pALVIN01</plasmid>
    </source>
</reference>
<proteinExistence type="predicted"/>
<evidence type="ECO:0000256" key="1">
    <source>
        <dbReference type="SAM" id="MobiDB-lite"/>
    </source>
</evidence>
<dbReference type="GO" id="GO:0004540">
    <property type="term" value="F:RNA nuclease activity"/>
    <property type="evidence" value="ECO:0007669"/>
    <property type="project" value="InterPro"/>
</dbReference>
<organism evidence="3 4">
    <name type="scientific">Allochromatium vinosum (strain ATCC 17899 / DSM 180 / NBRC 103801 / NCIMB 10441 / D)</name>
    <name type="common">Chromatium vinosum</name>
    <dbReference type="NCBI Taxonomy" id="572477"/>
    <lineage>
        <taxon>Bacteria</taxon>
        <taxon>Pseudomonadati</taxon>
        <taxon>Pseudomonadota</taxon>
        <taxon>Gammaproteobacteria</taxon>
        <taxon>Chromatiales</taxon>
        <taxon>Chromatiaceae</taxon>
        <taxon>Allochromatium</taxon>
    </lineage>
</organism>
<feature type="domain" description="NYN" evidence="2">
    <location>
        <begin position="75"/>
        <end position="200"/>
    </location>
</feature>
<dbReference type="HOGENOM" id="CLU_846325_0_0_6"/>
<protein>
    <recommendedName>
        <fullName evidence="2">NYN domain-containing protein</fullName>
    </recommendedName>
</protein>
<evidence type="ECO:0000313" key="4">
    <source>
        <dbReference type="Proteomes" id="UP000001441"/>
    </source>
</evidence>
<dbReference type="RefSeq" id="WP_012972406.1">
    <property type="nucleotide sequence ID" value="NC_013852.1"/>
</dbReference>
<evidence type="ECO:0000259" key="2">
    <source>
        <dbReference type="Pfam" id="PF01936"/>
    </source>
</evidence>
<feature type="compositionally biased region" description="Polar residues" evidence="1">
    <location>
        <begin position="233"/>
        <end position="246"/>
    </location>
</feature>
<evidence type="ECO:0000313" key="3">
    <source>
        <dbReference type="EMBL" id="ADC64142.1"/>
    </source>
</evidence>
<dbReference type="EMBL" id="CP001897">
    <property type="protein sequence ID" value="ADC64142.1"/>
    <property type="molecule type" value="Genomic_DNA"/>
</dbReference>